<accession>A0A7H9AXL8</accession>
<dbReference type="Proteomes" id="UP000509704">
    <property type="component" value="Chromosome 2"/>
</dbReference>
<reference evidence="2 3" key="1">
    <citation type="submission" date="2020-07" db="EMBL/GenBank/DDBJ databases">
        <title>The yeast mating-type switching endonuclease HO is a domesticated member of an unorthodox homing genetic element family.</title>
        <authorList>
            <person name="Coughlan A.Y."/>
            <person name="Lombardi L."/>
            <person name="Braun-Galleani S."/>
            <person name="Martos A.R."/>
            <person name="Galeote V."/>
            <person name="Bigey F."/>
            <person name="Dequin S."/>
            <person name="Byrne K.P."/>
            <person name="Wolfe K.H."/>
        </authorList>
    </citation>
    <scope>NUCLEOTIDE SEQUENCE [LARGE SCALE GENOMIC DNA]</scope>
    <source>
        <strain evidence="2 3">NRRL Y-6702</strain>
    </source>
</reference>
<keyword evidence="1" id="KW-0175">Coiled coil</keyword>
<dbReference type="AlphaFoldDB" id="A0A7H9AXL8"/>
<feature type="coiled-coil region" evidence="1">
    <location>
        <begin position="104"/>
        <end position="131"/>
    </location>
</feature>
<proteinExistence type="predicted"/>
<protein>
    <submittedName>
        <fullName evidence="2">Uncharacterized protein</fullName>
    </submittedName>
</protein>
<name>A0A7H9AXL8_ZYGMR</name>
<dbReference type="GeneID" id="59234664"/>
<dbReference type="EMBL" id="CP058605">
    <property type="protein sequence ID" value="QLG71003.1"/>
    <property type="molecule type" value="Genomic_DNA"/>
</dbReference>
<keyword evidence="3" id="KW-1185">Reference proteome</keyword>
<gene>
    <name evidence="2" type="ORF">HG535_0B00410</name>
</gene>
<dbReference type="KEGG" id="zmk:HG535_0B00410"/>
<dbReference type="OrthoDB" id="4036442at2759"/>
<evidence type="ECO:0000256" key="1">
    <source>
        <dbReference type="SAM" id="Coils"/>
    </source>
</evidence>
<organism evidence="2 3">
    <name type="scientific">Zygotorulaspora mrakii</name>
    <name type="common">Zygosaccharomyces mrakii</name>
    <dbReference type="NCBI Taxonomy" id="42260"/>
    <lineage>
        <taxon>Eukaryota</taxon>
        <taxon>Fungi</taxon>
        <taxon>Dikarya</taxon>
        <taxon>Ascomycota</taxon>
        <taxon>Saccharomycotina</taxon>
        <taxon>Saccharomycetes</taxon>
        <taxon>Saccharomycetales</taxon>
        <taxon>Saccharomycetaceae</taxon>
        <taxon>Zygotorulaspora</taxon>
    </lineage>
</organism>
<dbReference type="RefSeq" id="XP_037142731.1">
    <property type="nucleotide sequence ID" value="XM_037286836.1"/>
</dbReference>
<evidence type="ECO:0000313" key="3">
    <source>
        <dbReference type="Proteomes" id="UP000509704"/>
    </source>
</evidence>
<sequence length="278" mass="31719">MSNTIDGSQAMSNDSANDTVFQDCISRMDEKLEEEFATCTSLEQKRNFLLSLEISSFIESTVQFIIVIIHLIQYLSWQAFSPSNNNSSNTDVGIPTAQKLDTVRSLFQEHLAELKESYERLKQKQEGELSNSTSAPKYRNIISRERAQFLILPNETLASVIISNAPQLAMLVHNCTIGFANIYDFLKKIPLHTQYRLTKPQVGILLKVLGQELIPSWKEQLDRLNTAIFKLLAQTEPVTKKYREATGVQDADLTQNETYMSFVTWLNNEMLQELRLSD</sequence>
<evidence type="ECO:0000313" key="2">
    <source>
        <dbReference type="EMBL" id="QLG71003.1"/>
    </source>
</evidence>